<feature type="chain" id="PRO_5042817482" evidence="2">
    <location>
        <begin position="25"/>
        <end position="161"/>
    </location>
</feature>
<gene>
    <name evidence="3" type="ORF">SAMN05216586_101701</name>
</gene>
<feature type="compositionally biased region" description="Basic and acidic residues" evidence="1">
    <location>
        <begin position="42"/>
        <end position="68"/>
    </location>
</feature>
<accession>A0AAQ1G5F7</accession>
<dbReference type="AlphaFoldDB" id="A0AAQ1G5F7"/>
<proteinExistence type="predicted"/>
<reference evidence="3 4" key="1">
    <citation type="submission" date="2016-10" db="EMBL/GenBank/DDBJ databases">
        <authorList>
            <person name="Varghese N."/>
            <person name="Submissions S."/>
        </authorList>
    </citation>
    <scope>NUCLEOTIDE SEQUENCE [LARGE SCALE GENOMIC DNA]</scope>
    <source>
        <strain evidence="3 4">CECT 8317</strain>
    </source>
</reference>
<organism evidence="3 4">
    <name type="scientific">Halopseudomonas aestusnigri</name>
    <dbReference type="NCBI Taxonomy" id="857252"/>
    <lineage>
        <taxon>Bacteria</taxon>
        <taxon>Pseudomonadati</taxon>
        <taxon>Pseudomonadota</taxon>
        <taxon>Gammaproteobacteria</taxon>
        <taxon>Pseudomonadales</taxon>
        <taxon>Pseudomonadaceae</taxon>
        <taxon>Halopseudomonas</taxon>
    </lineage>
</organism>
<dbReference type="Gene3D" id="3.10.450.160">
    <property type="entry name" value="inner membrane protein cigr"/>
    <property type="match status" value="1"/>
</dbReference>
<dbReference type="NCBIfam" id="NF040487">
    <property type="entry name" value="T3SS_CigR_fam"/>
    <property type="match status" value="1"/>
</dbReference>
<evidence type="ECO:0000256" key="2">
    <source>
        <dbReference type="SAM" id="SignalP"/>
    </source>
</evidence>
<dbReference type="Proteomes" id="UP000243518">
    <property type="component" value="Unassembled WGS sequence"/>
</dbReference>
<dbReference type="RefSeq" id="WP_235005710.1">
    <property type="nucleotide sequence ID" value="NZ_FNVE01000001.1"/>
</dbReference>
<evidence type="ECO:0000256" key="1">
    <source>
        <dbReference type="SAM" id="MobiDB-lite"/>
    </source>
</evidence>
<keyword evidence="4" id="KW-1185">Reference proteome</keyword>
<evidence type="ECO:0000313" key="4">
    <source>
        <dbReference type="Proteomes" id="UP000243518"/>
    </source>
</evidence>
<feature type="compositionally biased region" description="Polar residues" evidence="1">
    <location>
        <begin position="32"/>
        <end position="41"/>
    </location>
</feature>
<comment type="caution">
    <text evidence="3">The sequence shown here is derived from an EMBL/GenBank/DDBJ whole genome shotgun (WGS) entry which is preliminary data.</text>
</comment>
<keyword evidence="2" id="KW-0732">Signal</keyword>
<feature type="signal peptide" evidence="2">
    <location>
        <begin position="1"/>
        <end position="24"/>
    </location>
</feature>
<dbReference type="EMBL" id="FNVE01000001">
    <property type="protein sequence ID" value="SEF69510.1"/>
    <property type="molecule type" value="Genomic_DNA"/>
</dbReference>
<evidence type="ECO:0000313" key="3">
    <source>
        <dbReference type="EMBL" id="SEF69510.1"/>
    </source>
</evidence>
<name>A0AAQ1G5F7_9GAMM</name>
<feature type="region of interest" description="Disordered" evidence="1">
    <location>
        <begin position="23"/>
        <end position="68"/>
    </location>
</feature>
<protein>
    <submittedName>
        <fullName evidence="3">Regulator RcnB of Ni and Co efflux</fullName>
    </submittedName>
</protein>
<sequence>MHPKITPMLIAGLLAAVIATPTQARQEERGNDNNGHSPHQSQFRDDRDRDRDRHHDRDHYEDRDRDRYSRPYDRIEEDVIRRIFRDNRDLVTRGSSLPPGIRKNLARGKPLPPGIARQLDPRLADRLPHYDGYEWRQIDRDVVLADVTTGVIESIIYDVLD</sequence>